<dbReference type="EMBL" id="JBHRSA010000036">
    <property type="protein sequence ID" value="MFC3040393.1"/>
    <property type="molecule type" value="Genomic_DNA"/>
</dbReference>
<name>A0ABV7CVS0_9BACI</name>
<reference evidence="2" key="1">
    <citation type="journal article" date="2019" name="Int. J. Syst. Evol. Microbiol.">
        <title>The Global Catalogue of Microorganisms (GCM) 10K type strain sequencing project: providing services to taxonomists for standard genome sequencing and annotation.</title>
        <authorList>
            <consortium name="The Broad Institute Genomics Platform"/>
            <consortium name="The Broad Institute Genome Sequencing Center for Infectious Disease"/>
            <person name="Wu L."/>
            <person name="Ma J."/>
        </authorList>
    </citation>
    <scope>NUCLEOTIDE SEQUENCE [LARGE SCALE GENOMIC DNA]</scope>
    <source>
        <strain evidence="2">KCTC 13128</strain>
    </source>
</reference>
<comment type="caution">
    <text evidence="1">The sequence shown here is derived from an EMBL/GenBank/DDBJ whole genome shotgun (WGS) entry which is preliminary data.</text>
</comment>
<sequence length="43" mass="4719">MRNIGFVGNDSTKSITASNYQNVLFNEAIGTHLGYNRCLNIDG</sequence>
<evidence type="ECO:0000313" key="2">
    <source>
        <dbReference type="Proteomes" id="UP001595279"/>
    </source>
</evidence>
<dbReference type="Proteomes" id="UP001595279">
    <property type="component" value="Unassembled WGS sequence"/>
</dbReference>
<proteinExistence type="predicted"/>
<dbReference type="RefSeq" id="WP_390271596.1">
    <property type="nucleotide sequence ID" value="NZ_JBHRSA010000036.1"/>
</dbReference>
<protein>
    <submittedName>
        <fullName evidence="1">Uncharacterized protein</fullName>
    </submittedName>
</protein>
<gene>
    <name evidence="1" type="ORF">ACFOGI_08995</name>
</gene>
<accession>A0ABV7CVS0</accession>
<organism evidence="1 2">
    <name type="scientific">Virgibacillus xinjiangensis</name>
    <dbReference type="NCBI Taxonomy" id="393090"/>
    <lineage>
        <taxon>Bacteria</taxon>
        <taxon>Bacillati</taxon>
        <taxon>Bacillota</taxon>
        <taxon>Bacilli</taxon>
        <taxon>Bacillales</taxon>
        <taxon>Bacillaceae</taxon>
        <taxon>Virgibacillus</taxon>
    </lineage>
</organism>
<keyword evidence="2" id="KW-1185">Reference proteome</keyword>
<evidence type="ECO:0000313" key="1">
    <source>
        <dbReference type="EMBL" id="MFC3040393.1"/>
    </source>
</evidence>